<keyword evidence="4 9" id="KW-0540">Nuclease</keyword>
<dbReference type="Gene3D" id="3.40.390.30">
    <property type="entry name" value="Metalloproteases ('zincins'), catalytic domain"/>
    <property type="match status" value="1"/>
</dbReference>
<reference evidence="11" key="2">
    <citation type="submission" date="2010-01" db="EMBL/GenBank/DDBJ databases">
        <title>The complete genome of Conexibacter woesei DSM 14684.</title>
        <authorList>
            <consortium name="US DOE Joint Genome Institute (JGI-PGF)"/>
            <person name="Lucas S."/>
            <person name="Copeland A."/>
            <person name="Lapidus A."/>
            <person name="Glavina del Rio T."/>
            <person name="Dalin E."/>
            <person name="Tice H."/>
            <person name="Bruce D."/>
            <person name="Goodwin L."/>
            <person name="Pitluck S."/>
            <person name="Kyrpides N."/>
            <person name="Mavromatis K."/>
            <person name="Ivanova N."/>
            <person name="Mikhailova N."/>
            <person name="Chertkov O."/>
            <person name="Brettin T."/>
            <person name="Detter J.C."/>
            <person name="Han C."/>
            <person name="Larimer F."/>
            <person name="Land M."/>
            <person name="Hauser L."/>
            <person name="Markowitz V."/>
            <person name="Cheng J.-F."/>
            <person name="Hugenholtz P."/>
            <person name="Woyke T."/>
            <person name="Wu D."/>
            <person name="Pukall R."/>
            <person name="Steenblock K."/>
            <person name="Schneider S."/>
            <person name="Klenk H.-P."/>
            <person name="Eisen J.A."/>
        </authorList>
    </citation>
    <scope>NUCLEOTIDE SEQUENCE [LARGE SCALE GENOMIC DNA]</scope>
    <source>
        <strain evidence="11">DSM 14684 / CIP 108061 / JCM 11494 / NBRC 100937 / ID131577</strain>
    </source>
</reference>
<dbReference type="RefSeq" id="WP_012934320.1">
    <property type="nucleotide sequence ID" value="NC_013739.1"/>
</dbReference>
<evidence type="ECO:0000256" key="6">
    <source>
        <dbReference type="ARBA" id="ARBA00022759"/>
    </source>
</evidence>
<dbReference type="AlphaFoldDB" id="D3FAV6"/>
<evidence type="ECO:0000256" key="1">
    <source>
        <dbReference type="ARBA" id="ARBA00010875"/>
    </source>
</evidence>
<name>D3FAV6_CONWI</name>
<dbReference type="KEGG" id="cwo:Cwoe_2850"/>
<dbReference type="SUPFAM" id="SSF55486">
    <property type="entry name" value="Metalloproteases ('zincins'), catalytic domain"/>
    <property type="match status" value="1"/>
</dbReference>
<organism evidence="10 11">
    <name type="scientific">Conexibacter woesei (strain DSM 14684 / CCUG 47730 / CIP 108061 / JCM 11494 / NBRC 100937 / ID131577)</name>
    <dbReference type="NCBI Taxonomy" id="469383"/>
    <lineage>
        <taxon>Bacteria</taxon>
        <taxon>Bacillati</taxon>
        <taxon>Actinomycetota</taxon>
        <taxon>Thermoleophilia</taxon>
        <taxon>Solirubrobacterales</taxon>
        <taxon>Conexibacteraceae</taxon>
        <taxon>Conexibacter</taxon>
    </lineage>
</organism>
<dbReference type="PANTHER" id="PTHR46986">
    <property type="entry name" value="ENDORIBONUCLEASE YBEY, CHLOROPLASTIC"/>
    <property type="match status" value="1"/>
</dbReference>
<evidence type="ECO:0000313" key="11">
    <source>
        <dbReference type="Proteomes" id="UP000008229"/>
    </source>
</evidence>
<comment type="cofactor">
    <cofactor evidence="9">
        <name>Zn(2+)</name>
        <dbReference type="ChEBI" id="CHEBI:29105"/>
    </cofactor>
    <text evidence="9">Binds 1 zinc ion.</text>
</comment>
<dbReference type="GO" id="GO:0008270">
    <property type="term" value="F:zinc ion binding"/>
    <property type="evidence" value="ECO:0007669"/>
    <property type="project" value="UniProtKB-UniRule"/>
</dbReference>
<evidence type="ECO:0000256" key="5">
    <source>
        <dbReference type="ARBA" id="ARBA00022723"/>
    </source>
</evidence>
<sequence>MLEVEVIGLDDGEVEGLTAIDVEELCGLAFSSAGIEEGHVAVAFVDAETIQTLNRDHRGRDAPTDVLSFPIDGIDGEALRQIPAAQRELGDVVICPPHTEDLSEAVVHGALHLTGMDHEVDDGEMLALQAELLRWIQP</sequence>
<keyword evidence="2 9" id="KW-0690">Ribosome biogenesis</keyword>
<protein>
    <recommendedName>
        <fullName evidence="9">Endoribonuclease YbeY</fullName>
        <ecNumber evidence="9">3.1.-.-</ecNumber>
    </recommendedName>
</protein>
<comment type="subcellular location">
    <subcellularLocation>
        <location evidence="9">Cytoplasm</location>
    </subcellularLocation>
</comment>
<feature type="binding site" evidence="9">
    <location>
        <position position="118"/>
    </location>
    <ligand>
        <name>Zn(2+)</name>
        <dbReference type="ChEBI" id="CHEBI:29105"/>
        <note>catalytic</note>
    </ligand>
</feature>
<reference evidence="10 11" key="1">
    <citation type="journal article" date="2010" name="Stand. Genomic Sci.">
        <title>Complete genome sequence of Conexibacter woesei type strain (ID131577).</title>
        <authorList>
            <person name="Pukall R."/>
            <person name="Lapidus A."/>
            <person name="Glavina Del Rio T."/>
            <person name="Copeland A."/>
            <person name="Tice H."/>
            <person name="Cheng J.-F."/>
            <person name="Lucas S."/>
            <person name="Chen F."/>
            <person name="Nolan M."/>
            <person name="Bruce D."/>
            <person name="Goodwin L."/>
            <person name="Pitluck S."/>
            <person name="Mavromatis K."/>
            <person name="Ivanova N."/>
            <person name="Ovchinnikova G."/>
            <person name="Pati A."/>
            <person name="Chen A."/>
            <person name="Palaniappan K."/>
            <person name="Land M."/>
            <person name="Hauser L."/>
            <person name="Chang Y.-J."/>
            <person name="Jeffries C.D."/>
            <person name="Chain P."/>
            <person name="Meincke L."/>
            <person name="Sims D."/>
            <person name="Brettin T."/>
            <person name="Detter J.C."/>
            <person name="Rohde M."/>
            <person name="Goeker M."/>
            <person name="Bristow J."/>
            <person name="Eisen J.A."/>
            <person name="Markowitz V."/>
            <person name="Kyrpides N.C."/>
            <person name="Klenk H.-P."/>
            <person name="Hugenholtz P."/>
        </authorList>
    </citation>
    <scope>NUCLEOTIDE SEQUENCE [LARGE SCALE GENOMIC DNA]</scope>
    <source>
        <strain evidence="11">DSM 14684 / CIP 108061 / JCM 11494 / NBRC 100937 / ID131577</strain>
    </source>
</reference>
<keyword evidence="9" id="KW-0963">Cytoplasm</keyword>
<accession>D3FAV6</accession>
<dbReference type="PANTHER" id="PTHR46986:SF1">
    <property type="entry name" value="ENDORIBONUCLEASE YBEY, CHLOROPLASTIC"/>
    <property type="match status" value="1"/>
</dbReference>
<feature type="binding site" evidence="9">
    <location>
        <position position="108"/>
    </location>
    <ligand>
        <name>Zn(2+)</name>
        <dbReference type="ChEBI" id="CHEBI:29105"/>
        <note>catalytic</note>
    </ligand>
</feature>
<comment type="function">
    <text evidence="9">Single strand-specific metallo-endoribonuclease involved in late-stage 70S ribosome quality control and in maturation of the 3' terminus of the 16S rRNA.</text>
</comment>
<evidence type="ECO:0000313" key="10">
    <source>
        <dbReference type="EMBL" id="ADB51269.1"/>
    </source>
</evidence>
<dbReference type="HAMAP" id="MF_00009">
    <property type="entry name" value="Endoribonucl_YbeY"/>
    <property type="match status" value="1"/>
</dbReference>
<dbReference type="GO" id="GO:0004222">
    <property type="term" value="F:metalloendopeptidase activity"/>
    <property type="evidence" value="ECO:0007669"/>
    <property type="project" value="InterPro"/>
</dbReference>
<evidence type="ECO:0000256" key="9">
    <source>
        <dbReference type="HAMAP-Rule" id="MF_00009"/>
    </source>
</evidence>
<dbReference type="eggNOG" id="COG0319">
    <property type="taxonomic scope" value="Bacteria"/>
</dbReference>
<keyword evidence="8 9" id="KW-0862">Zinc</keyword>
<evidence type="ECO:0000256" key="7">
    <source>
        <dbReference type="ARBA" id="ARBA00022801"/>
    </source>
</evidence>
<feature type="binding site" evidence="9">
    <location>
        <position position="112"/>
    </location>
    <ligand>
        <name>Zn(2+)</name>
        <dbReference type="ChEBI" id="CHEBI:29105"/>
        <note>catalytic</note>
    </ligand>
</feature>
<dbReference type="EC" id="3.1.-.-" evidence="9"/>
<keyword evidence="6 9" id="KW-0255">Endonuclease</keyword>
<dbReference type="OrthoDB" id="9807740at2"/>
<proteinExistence type="inferred from homology"/>
<gene>
    <name evidence="9" type="primary">ybeY</name>
    <name evidence="10" type="ordered locus">Cwoe_2850</name>
</gene>
<dbReference type="Pfam" id="PF02130">
    <property type="entry name" value="YbeY"/>
    <property type="match status" value="1"/>
</dbReference>
<evidence type="ECO:0000256" key="3">
    <source>
        <dbReference type="ARBA" id="ARBA00022552"/>
    </source>
</evidence>
<dbReference type="InterPro" id="IPR002036">
    <property type="entry name" value="YbeY"/>
</dbReference>
<evidence type="ECO:0000256" key="4">
    <source>
        <dbReference type="ARBA" id="ARBA00022722"/>
    </source>
</evidence>
<dbReference type="GO" id="GO:0004521">
    <property type="term" value="F:RNA endonuclease activity"/>
    <property type="evidence" value="ECO:0007669"/>
    <property type="project" value="UniProtKB-UniRule"/>
</dbReference>
<dbReference type="EMBL" id="CP001854">
    <property type="protein sequence ID" value="ADB51269.1"/>
    <property type="molecule type" value="Genomic_DNA"/>
</dbReference>
<keyword evidence="5 9" id="KW-0479">Metal-binding</keyword>
<dbReference type="GO" id="GO:0006364">
    <property type="term" value="P:rRNA processing"/>
    <property type="evidence" value="ECO:0007669"/>
    <property type="project" value="UniProtKB-UniRule"/>
</dbReference>
<keyword evidence="3 9" id="KW-0698">rRNA processing</keyword>
<evidence type="ECO:0000256" key="2">
    <source>
        <dbReference type="ARBA" id="ARBA00022517"/>
    </source>
</evidence>
<dbReference type="NCBIfam" id="TIGR00043">
    <property type="entry name" value="rRNA maturation RNase YbeY"/>
    <property type="match status" value="1"/>
</dbReference>
<dbReference type="Proteomes" id="UP000008229">
    <property type="component" value="Chromosome"/>
</dbReference>
<comment type="similarity">
    <text evidence="1 9">Belongs to the endoribonuclease YbeY family.</text>
</comment>
<dbReference type="InterPro" id="IPR023091">
    <property type="entry name" value="MetalPrtase_cat_dom_sf_prd"/>
</dbReference>
<evidence type="ECO:0000256" key="8">
    <source>
        <dbReference type="ARBA" id="ARBA00022833"/>
    </source>
</evidence>
<keyword evidence="11" id="KW-1185">Reference proteome</keyword>
<keyword evidence="7 9" id="KW-0378">Hydrolase</keyword>
<dbReference type="HOGENOM" id="CLU_106710_3_1_11"/>
<dbReference type="STRING" id="469383.Cwoe_2850"/>
<dbReference type="GO" id="GO:0005737">
    <property type="term" value="C:cytoplasm"/>
    <property type="evidence" value="ECO:0007669"/>
    <property type="project" value="UniProtKB-SubCell"/>
</dbReference>